<dbReference type="Proteomes" id="UP000799753">
    <property type="component" value="Unassembled WGS sequence"/>
</dbReference>
<evidence type="ECO:0000313" key="3">
    <source>
        <dbReference type="Proteomes" id="UP000799753"/>
    </source>
</evidence>
<feature type="region of interest" description="Disordered" evidence="1">
    <location>
        <begin position="95"/>
        <end position="117"/>
    </location>
</feature>
<dbReference type="EMBL" id="MU006787">
    <property type="protein sequence ID" value="KAF2639285.1"/>
    <property type="molecule type" value="Genomic_DNA"/>
</dbReference>
<protein>
    <submittedName>
        <fullName evidence="2">Uncharacterized protein</fullName>
    </submittedName>
</protein>
<organism evidence="2 3">
    <name type="scientific">Massarina eburnea CBS 473.64</name>
    <dbReference type="NCBI Taxonomy" id="1395130"/>
    <lineage>
        <taxon>Eukaryota</taxon>
        <taxon>Fungi</taxon>
        <taxon>Dikarya</taxon>
        <taxon>Ascomycota</taxon>
        <taxon>Pezizomycotina</taxon>
        <taxon>Dothideomycetes</taxon>
        <taxon>Pleosporomycetidae</taxon>
        <taxon>Pleosporales</taxon>
        <taxon>Massarineae</taxon>
        <taxon>Massarinaceae</taxon>
        <taxon>Massarina</taxon>
    </lineage>
</organism>
<accession>A0A6A6RVV0</accession>
<dbReference type="AlphaFoldDB" id="A0A6A6RVV0"/>
<sequence length="421" mass="46895">MQCSVVRCSAVRLNFVVRNFVVSEIYCGIGGIGGVGVTRVDEMNDRSYGESGEGRGGHVWLFGTIDSRSKKKTKNNNRGRITALFTVFAKSSSRNEDAGSHLSQKRNVKDKSDVPPCPHLPPMLRPIVCEKVTKGGARHLCIDISAYENGNGIENHGVQELHRRAPSSITFPVTSEDIHQHIAELEASRDIFTTEMFSLLASPVAGRAILGDINIDMHDLSTSEALLETTELDPWSAGATMSPRCSRPVPVALTRVDVLVGKSPLGVTREDRVRRRKIHDRGKGRERERDVQRKKAMMALDGVGRCGLERGFGAVGEGGSRFGEEEEEEDLIDRIEVITDCEDIEDEDVDVDVDEVEGEGVGDDMVWVQREEWERLKRLNRELAGELSRSVGLESWCGARLDAEEVLDMYRKVRRNVLLRR</sequence>
<reference evidence="2" key="1">
    <citation type="journal article" date="2020" name="Stud. Mycol.">
        <title>101 Dothideomycetes genomes: a test case for predicting lifestyles and emergence of pathogens.</title>
        <authorList>
            <person name="Haridas S."/>
            <person name="Albert R."/>
            <person name="Binder M."/>
            <person name="Bloem J."/>
            <person name="Labutti K."/>
            <person name="Salamov A."/>
            <person name="Andreopoulos B."/>
            <person name="Baker S."/>
            <person name="Barry K."/>
            <person name="Bills G."/>
            <person name="Bluhm B."/>
            <person name="Cannon C."/>
            <person name="Castanera R."/>
            <person name="Culley D."/>
            <person name="Daum C."/>
            <person name="Ezra D."/>
            <person name="Gonzalez J."/>
            <person name="Henrissat B."/>
            <person name="Kuo A."/>
            <person name="Liang C."/>
            <person name="Lipzen A."/>
            <person name="Lutzoni F."/>
            <person name="Magnuson J."/>
            <person name="Mondo S."/>
            <person name="Nolan M."/>
            <person name="Ohm R."/>
            <person name="Pangilinan J."/>
            <person name="Park H.-J."/>
            <person name="Ramirez L."/>
            <person name="Alfaro M."/>
            <person name="Sun H."/>
            <person name="Tritt A."/>
            <person name="Yoshinaga Y."/>
            <person name="Zwiers L.-H."/>
            <person name="Turgeon B."/>
            <person name="Goodwin S."/>
            <person name="Spatafora J."/>
            <person name="Crous P."/>
            <person name="Grigoriev I."/>
        </authorList>
    </citation>
    <scope>NUCLEOTIDE SEQUENCE</scope>
    <source>
        <strain evidence="2">CBS 473.64</strain>
    </source>
</reference>
<gene>
    <name evidence="2" type="ORF">P280DRAFT_508397</name>
</gene>
<evidence type="ECO:0000256" key="1">
    <source>
        <dbReference type="SAM" id="MobiDB-lite"/>
    </source>
</evidence>
<proteinExistence type="predicted"/>
<dbReference type="OrthoDB" id="10683947at2759"/>
<evidence type="ECO:0000313" key="2">
    <source>
        <dbReference type="EMBL" id="KAF2639285.1"/>
    </source>
</evidence>
<keyword evidence="3" id="KW-1185">Reference proteome</keyword>
<name>A0A6A6RVV0_9PLEO</name>